<dbReference type="SUPFAM" id="SSF51905">
    <property type="entry name" value="FAD/NAD(P)-binding domain"/>
    <property type="match status" value="1"/>
</dbReference>
<keyword evidence="3" id="KW-0285">Flavoprotein</keyword>
<keyword evidence="7" id="KW-0503">Monooxygenase</keyword>
<dbReference type="Proteomes" id="UP000012174">
    <property type="component" value="Unassembled WGS sequence"/>
</dbReference>
<dbReference type="PANTHER" id="PTHR46720:SF3">
    <property type="entry name" value="FAD-BINDING DOMAIN-CONTAINING PROTEIN-RELATED"/>
    <property type="match status" value="1"/>
</dbReference>
<protein>
    <submittedName>
        <fullName evidence="7">Putative salicylate 1-monooxygenase protein</fullName>
    </submittedName>
</protein>
<evidence type="ECO:0000259" key="6">
    <source>
        <dbReference type="Pfam" id="PF01494"/>
    </source>
</evidence>
<keyword evidence="5" id="KW-0560">Oxidoreductase</keyword>
<dbReference type="GO" id="GO:0071949">
    <property type="term" value="F:FAD binding"/>
    <property type="evidence" value="ECO:0007669"/>
    <property type="project" value="InterPro"/>
</dbReference>
<dbReference type="InterPro" id="IPR002938">
    <property type="entry name" value="FAD-bd"/>
</dbReference>
<evidence type="ECO:0000256" key="1">
    <source>
        <dbReference type="ARBA" id="ARBA00005179"/>
    </source>
</evidence>
<evidence type="ECO:0000256" key="2">
    <source>
        <dbReference type="ARBA" id="ARBA00007992"/>
    </source>
</evidence>
<dbReference type="Pfam" id="PF01494">
    <property type="entry name" value="FAD_binding_3"/>
    <property type="match status" value="1"/>
</dbReference>
<comment type="similarity">
    <text evidence="2">Belongs to the paxM FAD-dependent monooxygenase family.</text>
</comment>
<dbReference type="KEGG" id="ela:UCREL1_9314"/>
<organism evidence="7 8">
    <name type="scientific">Eutypa lata (strain UCR-EL1)</name>
    <name type="common">Grapevine dieback disease fungus</name>
    <name type="synonym">Eutypa armeniacae</name>
    <dbReference type="NCBI Taxonomy" id="1287681"/>
    <lineage>
        <taxon>Eukaryota</taxon>
        <taxon>Fungi</taxon>
        <taxon>Dikarya</taxon>
        <taxon>Ascomycota</taxon>
        <taxon>Pezizomycotina</taxon>
        <taxon>Sordariomycetes</taxon>
        <taxon>Xylariomycetidae</taxon>
        <taxon>Xylariales</taxon>
        <taxon>Diatrypaceae</taxon>
        <taxon>Eutypa</taxon>
    </lineage>
</organism>
<evidence type="ECO:0000256" key="4">
    <source>
        <dbReference type="ARBA" id="ARBA00022827"/>
    </source>
</evidence>
<dbReference type="PANTHER" id="PTHR46720">
    <property type="entry name" value="HYDROXYLASE, PUTATIVE (AFU_ORTHOLOGUE AFUA_3G01460)-RELATED"/>
    <property type="match status" value="1"/>
</dbReference>
<dbReference type="OrthoDB" id="16820at2759"/>
<dbReference type="EMBL" id="KB707180">
    <property type="protein sequence ID" value="EMR63720.1"/>
    <property type="molecule type" value="Genomic_DNA"/>
</dbReference>
<keyword evidence="4" id="KW-0274">FAD</keyword>
<dbReference type="Gene3D" id="3.50.50.60">
    <property type="entry name" value="FAD/NAD(P)-binding domain"/>
    <property type="match status" value="1"/>
</dbReference>
<feature type="domain" description="FAD-binding" evidence="6">
    <location>
        <begin position="6"/>
        <end position="176"/>
    </location>
</feature>
<evidence type="ECO:0000313" key="8">
    <source>
        <dbReference type="Proteomes" id="UP000012174"/>
    </source>
</evidence>
<dbReference type="InterPro" id="IPR036188">
    <property type="entry name" value="FAD/NAD-bd_sf"/>
</dbReference>
<evidence type="ECO:0000256" key="5">
    <source>
        <dbReference type="ARBA" id="ARBA00023002"/>
    </source>
</evidence>
<dbReference type="GO" id="GO:0044550">
    <property type="term" value="P:secondary metabolite biosynthetic process"/>
    <property type="evidence" value="ECO:0007669"/>
    <property type="project" value="TreeGrafter"/>
</dbReference>
<dbReference type="AlphaFoldDB" id="M7TAQ0"/>
<accession>M7TAQ0</accession>
<evidence type="ECO:0000313" key="7">
    <source>
        <dbReference type="EMBL" id="EMR63720.1"/>
    </source>
</evidence>
<proteinExistence type="inferred from homology"/>
<dbReference type="OMA" id="HACRTHT"/>
<dbReference type="PRINTS" id="PR00420">
    <property type="entry name" value="RNGMNOXGNASE"/>
</dbReference>
<dbReference type="InterPro" id="IPR051104">
    <property type="entry name" value="FAD_monoxygenase"/>
</dbReference>
<name>M7TAQ0_EUTLA</name>
<comment type="pathway">
    <text evidence="1">Secondary metabolite biosynthesis.</text>
</comment>
<reference evidence="8" key="1">
    <citation type="journal article" date="2013" name="Genome Announc.">
        <title>Draft genome sequence of the grapevine dieback fungus Eutypa lata UCR-EL1.</title>
        <authorList>
            <person name="Blanco-Ulate B."/>
            <person name="Rolshausen P.E."/>
            <person name="Cantu D."/>
        </authorList>
    </citation>
    <scope>NUCLEOTIDE SEQUENCE [LARGE SCALE GENOMIC DNA]</scope>
    <source>
        <strain evidence="8">UCR-EL1</strain>
    </source>
</reference>
<dbReference type="GO" id="GO:0004497">
    <property type="term" value="F:monooxygenase activity"/>
    <property type="evidence" value="ECO:0007669"/>
    <property type="project" value="UniProtKB-KW"/>
</dbReference>
<evidence type="ECO:0000256" key="3">
    <source>
        <dbReference type="ARBA" id="ARBA00022630"/>
    </source>
</evidence>
<dbReference type="HOGENOM" id="CLU_956537_0_0_1"/>
<keyword evidence="8" id="KW-1185">Reference proteome</keyword>
<sequence length="285" mass="31010">MLDSIRVAISGGGLAGTSLAHALVNYPHLDVHIFESAETFRESGAAIGIARNALAALDLIGPSAAQCLERAGAVPMRGVRFMLAHGEDRGAMIAEASDADPERNRVTSIVHRAAFLRELLASVPPESMHASKKLDRVEYCSSDGSPITLYFTDGSTHECDILVGSDGIHSTVRRLIVGESDPAAYPRNTGWWAVMTLKPYREAQASIGAGPVDIEDAREYSWVGDGTYLLHNVLNQGQLVQFAIASYDKDAELSDDWHRVVTPDEMKKLYQDWPAHLSKAVNEVR</sequence>
<gene>
    <name evidence="7" type="ORF">UCREL1_9314</name>
</gene>